<dbReference type="InterPro" id="IPR013783">
    <property type="entry name" value="Ig-like_fold"/>
</dbReference>
<protein>
    <submittedName>
        <fullName evidence="2">Diguanylate cyclase/phosphodiesterase (GGDEF &amp; EAL domains) with PAS/PAC sensor(S)</fullName>
    </submittedName>
</protein>
<dbReference type="SUPFAM" id="SSF49464">
    <property type="entry name" value="Carboxypeptidase regulatory domain-like"/>
    <property type="match status" value="1"/>
</dbReference>
<dbReference type="AlphaFoldDB" id="A0A6J4MEH5"/>
<accession>A0A6J4MEH5</accession>
<feature type="chain" id="PRO_5039531295" evidence="1">
    <location>
        <begin position="21"/>
        <end position="1231"/>
    </location>
</feature>
<gene>
    <name evidence="2" type="ORF">AVDCRST_MAG34-2209</name>
</gene>
<keyword evidence="1" id="KW-0732">Signal</keyword>
<reference evidence="2" key="1">
    <citation type="submission" date="2020-02" db="EMBL/GenBank/DDBJ databases">
        <authorList>
            <person name="Meier V. D."/>
        </authorList>
    </citation>
    <scope>NUCLEOTIDE SEQUENCE</scope>
    <source>
        <strain evidence="2">AVDCRST_MAG34</strain>
    </source>
</reference>
<dbReference type="NCBIfam" id="NF041766">
    <property type="entry name" value="choice_anch_U"/>
    <property type="match status" value="1"/>
</dbReference>
<dbReference type="Gene3D" id="2.60.40.10">
    <property type="entry name" value="Immunoglobulins"/>
    <property type="match status" value="1"/>
</dbReference>
<dbReference type="EMBL" id="CADCUI010000056">
    <property type="protein sequence ID" value="CAA9357549.1"/>
    <property type="molecule type" value="Genomic_DNA"/>
</dbReference>
<dbReference type="InterPro" id="IPR053784">
    <property type="entry name" value="Choice_anch_U_dom"/>
</dbReference>
<proteinExistence type="predicted"/>
<organism evidence="2">
    <name type="scientific">uncultured Nocardioidaceae bacterium</name>
    <dbReference type="NCBI Taxonomy" id="253824"/>
    <lineage>
        <taxon>Bacteria</taxon>
        <taxon>Bacillati</taxon>
        <taxon>Actinomycetota</taxon>
        <taxon>Actinomycetes</taxon>
        <taxon>Propionibacteriales</taxon>
        <taxon>Nocardioidaceae</taxon>
        <taxon>environmental samples</taxon>
    </lineage>
</organism>
<dbReference type="Pfam" id="PF13620">
    <property type="entry name" value="CarboxypepD_reg"/>
    <property type="match status" value="1"/>
</dbReference>
<dbReference type="GO" id="GO:0005975">
    <property type="term" value="P:carbohydrate metabolic process"/>
    <property type="evidence" value="ECO:0007669"/>
    <property type="project" value="UniProtKB-ARBA"/>
</dbReference>
<name>A0A6J4MEH5_9ACTN</name>
<evidence type="ECO:0000256" key="1">
    <source>
        <dbReference type="SAM" id="SignalP"/>
    </source>
</evidence>
<evidence type="ECO:0000313" key="2">
    <source>
        <dbReference type="EMBL" id="CAA9357549.1"/>
    </source>
</evidence>
<sequence length="1231" mass="126282">MARRALLSLLATSVVGTSLAVSPGPVAALAADTTAPQVVIAAPAASPESPVHVGDVLTADFTCTDPAVEGADISGVASCNGILESVPDPSDPEPAVVDPTPVLSGQQLDTSLPGTFRLVVTGSDLAGNHATTSVTFTVAGRSPADVTAPEVTVLSPVDGAEITVGADVRADYSCQDAESGLVRCDGDVTAGQPVDTAVVGAHTFTVTAEDAAGNVVHRTVHYEVVARQNVILRGRIQDETGAGLTGGTVEAMLTGTNGVVARTIAGSDGRYNLALHAGTYDLRFRGPSSSGLGADLVGRDLAADTNLDVTLVPFVTRVSVQMSDGMGGEVLSGNVTAYTPSMAYAGTWPVGSTGQADLTLTAGEYYLTYSGVSRNAQAFFYGETDVLTLDQDRTVALRPDTRSMSLTLRDADGSPVTAEGYYTCVATRPAGRREVLESVSQQNVVITGSAEIPVLAASDAAGCELHLQTSAGLAFTRVLGSGLASYEVELADPVQVTGQVSDGVGGRFARGQVTVSGGQTGRLSTSTMVGPDGQFSFLLEPAGYRLFAGGSSDRLDHFTVARTVSATTDTVIDLGLDPAPRPVHLVVERSDGSRVAGDVEVTCSAGDGNAQTLRYVRHVNGEADIYALTGDGAPACGLWVRPPGEAQVYRQLDGSEGTVTVVVPRTVHVTGTVSDGVGGAPRHQATVQALTPTNEPGGLVTSDEAGGYDLPLAEGDYRLQGTGSSHRVGFYSVLTTPRSFPADQQVDLRPDLLKLSVHLRGPDGGAVHGRADLSCATSDVTGLAFQEASSHVEFTGTGALWGMSGTGWDGGPACWLNIYPDSGAPVVRRVAFEPGTPKDLVVYTAGGVVLEQGVDAGHDSDNVSDLVEALGPNGGDGNADGVADYLQQNVTSLPVSGGGSGHDGYLTVAVPSGTSLNNVSTLPLHDASITSAPPQGVTLPEGLVQFRLDGVPAGSDQTVSLYPSSTAGLNGYAKYHDGAWSTLPDDRVTIVSGQTGPDRVDVRLTDGGVGDDDDVADGSILDPGGLAVLQRDQRAPSVSVTGVTDGSRHHLGAAPRAGCVAHDEDGGTGLAGPCSVTVTGGNANGVGDFTVRATAEDRAGNVATTVARYRVEYRFDGFLQPINGGGHPGGLSVFQGGSTVPVGFRLQRADGSVVAPLTAPQWLTPQRGDPTSAGINEAVWTEAPTSGDAFVPVAGQWLYNWSTRRLPTGYRYRIGVRLDDGTTHQVVVAVR</sequence>
<feature type="signal peptide" evidence="1">
    <location>
        <begin position="1"/>
        <end position="20"/>
    </location>
</feature>
<dbReference type="NCBIfam" id="NF038114">
    <property type="entry name" value="rightmost"/>
    <property type="match status" value="1"/>
</dbReference>
<dbReference type="InterPro" id="IPR008969">
    <property type="entry name" value="CarboxyPept-like_regulatory"/>
</dbReference>